<dbReference type="InterPro" id="IPR006091">
    <property type="entry name" value="Acyl-CoA_Oxase/DH_mid-dom"/>
</dbReference>
<dbReference type="AlphaFoldDB" id="Q097M5"/>
<dbReference type="EMBL" id="CP002271">
    <property type="protein sequence ID" value="ADO75761.1"/>
    <property type="molecule type" value="Genomic_DNA"/>
</dbReference>
<dbReference type="Pfam" id="PF02770">
    <property type="entry name" value="Acyl-CoA_dh_M"/>
    <property type="match status" value="1"/>
</dbReference>
<dbReference type="SUPFAM" id="SSF47203">
    <property type="entry name" value="Acyl-CoA dehydrogenase C-terminal domain-like"/>
    <property type="match status" value="1"/>
</dbReference>
<feature type="domain" description="Acyl-CoA dehydrogenase/oxidase C-terminal" evidence="7">
    <location>
        <begin position="289"/>
        <end position="458"/>
    </location>
</feature>
<dbReference type="PATRIC" id="fig|378806.16.peg.7242"/>
<dbReference type="KEGG" id="sur:STAUR_8006"/>
<dbReference type="GO" id="GO:0050660">
    <property type="term" value="F:flavin adenine dinucleotide binding"/>
    <property type="evidence" value="ECO:0007669"/>
    <property type="project" value="InterPro"/>
</dbReference>
<feature type="domain" description="Acyl-CoA oxidase/dehydrogenase middle" evidence="8">
    <location>
        <begin position="166"/>
        <end position="274"/>
    </location>
</feature>
<evidence type="ECO:0000256" key="5">
    <source>
        <dbReference type="ARBA" id="ARBA00023002"/>
    </source>
</evidence>
<dbReference type="Pfam" id="PF12806">
    <property type="entry name" value="Acyl-CoA_dh_C"/>
    <property type="match status" value="1"/>
</dbReference>
<dbReference type="InterPro" id="IPR036250">
    <property type="entry name" value="AcylCo_DH-like_C"/>
</dbReference>
<dbReference type="SUPFAM" id="SSF56645">
    <property type="entry name" value="Acyl-CoA dehydrogenase NM domain-like"/>
    <property type="match status" value="1"/>
</dbReference>
<dbReference type="Pfam" id="PF02771">
    <property type="entry name" value="Acyl-CoA_dh_N"/>
    <property type="match status" value="1"/>
</dbReference>
<evidence type="ECO:0000259" key="9">
    <source>
        <dbReference type="Pfam" id="PF02771"/>
    </source>
</evidence>
<proteinExistence type="inferred from homology"/>
<keyword evidence="13" id="KW-1185">Reference proteome</keyword>
<evidence type="ECO:0000313" key="11">
    <source>
        <dbReference type="EMBL" id="ADO75761.1"/>
    </source>
</evidence>
<dbReference type="GO" id="GO:0016627">
    <property type="term" value="F:oxidoreductase activity, acting on the CH-CH group of donors"/>
    <property type="evidence" value="ECO:0007669"/>
    <property type="project" value="InterPro"/>
</dbReference>
<dbReference type="HOGENOM" id="CLU_018204_12_1_7"/>
<dbReference type="InterPro" id="IPR025878">
    <property type="entry name" value="Acyl-CoA_dh-like_C_dom"/>
</dbReference>
<dbReference type="EMBL" id="AAMD01000024">
    <property type="protein sequence ID" value="EAU67947.1"/>
    <property type="molecule type" value="Genomic_DNA"/>
</dbReference>
<dbReference type="PANTHER" id="PTHR42803">
    <property type="entry name" value="ACYL-COA DEHYDROGENASE"/>
    <property type="match status" value="1"/>
</dbReference>
<name>Q097M5_STIAD</name>
<evidence type="ECO:0000313" key="13">
    <source>
        <dbReference type="Proteomes" id="UP000001351"/>
    </source>
</evidence>
<evidence type="ECO:0000256" key="4">
    <source>
        <dbReference type="ARBA" id="ARBA00022827"/>
    </source>
</evidence>
<gene>
    <name evidence="11" type="ordered locus">STAUR_8006</name>
    <name evidence="12" type="ORF">STIAU_3404</name>
</gene>
<keyword evidence="3 6" id="KW-0285">Flavoprotein</keyword>
<dbReference type="InterPro" id="IPR037069">
    <property type="entry name" value="AcylCoA_DH/ox_N_sf"/>
</dbReference>
<keyword evidence="4 6" id="KW-0274">FAD</keyword>
<dbReference type="InterPro" id="IPR009100">
    <property type="entry name" value="AcylCoA_DH/oxidase_NM_dom_sf"/>
</dbReference>
<evidence type="ECO:0000313" key="12">
    <source>
        <dbReference type="EMBL" id="EAU67947.1"/>
    </source>
</evidence>
<dbReference type="Gene3D" id="1.20.140.10">
    <property type="entry name" value="Butyryl-CoA Dehydrogenase, subunit A, domain 3"/>
    <property type="match status" value="1"/>
</dbReference>
<dbReference type="InterPro" id="IPR052166">
    <property type="entry name" value="Diverse_Acyl-CoA_DH"/>
</dbReference>
<dbReference type="Gene3D" id="1.10.540.10">
    <property type="entry name" value="Acyl-CoA dehydrogenase/oxidase, N-terminal domain"/>
    <property type="match status" value="1"/>
</dbReference>
<evidence type="ECO:0000256" key="3">
    <source>
        <dbReference type="ARBA" id="ARBA00022630"/>
    </source>
</evidence>
<feature type="domain" description="Acyl-CoA dehydrogenase/oxidase N-terminal" evidence="9">
    <location>
        <begin position="44"/>
        <end position="157"/>
    </location>
</feature>
<protein>
    <submittedName>
        <fullName evidence="11 12">Acyl-CoA dehydrogenase</fullName>
    </submittedName>
</protein>
<reference evidence="11 13" key="2">
    <citation type="journal article" date="2011" name="Mol. Biol. Evol.">
        <title>Comparative genomic analysis of fruiting body formation in Myxococcales.</title>
        <authorList>
            <person name="Huntley S."/>
            <person name="Hamann N."/>
            <person name="Wegener-Feldbrugge S."/>
            <person name="Treuner-Lange A."/>
            <person name="Kube M."/>
            <person name="Reinhardt R."/>
            <person name="Klages S."/>
            <person name="Muller R."/>
            <person name="Ronning C.M."/>
            <person name="Nierman W.C."/>
            <person name="Sogaard-Andersen L."/>
        </authorList>
    </citation>
    <scope>NUCLEOTIDE SEQUENCE [LARGE SCALE GENOMIC DNA]</scope>
    <source>
        <strain evidence="11 13">DW4/3-1</strain>
    </source>
</reference>
<dbReference type="Proteomes" id="UP000032702">
    <property type="component" value="Unassembled WGS sequence"/>
</dbReference>
<evidence type="ECO:0000313" key="14">
    <source>
        <dbReference type="Proteomes" id="UP000032702"/>
    </source>
</evidence>
<evidence type="ECO:0000259" key="8">
    <source>
        <dbReference type="Pfam" id="PF02770"/>
    </source>
</evidence>
<feature type="domain" description="Acetyl-CoA dehydrogenase-like C-terminal" evidence="10">
    <location>
        <begin position="476"/>
        <end position="601"/>
    </location>
</feature>
<evidence type="ECO:0000259" key="10">
    <source>
        <dbReference type="Pfam" id="PF12806"/>
    </source>
</evidence>
<dbReference type="eggNOG" id="COG1960">
    <property type="taxonomic scope" value="Bacteria"/>
</dbReference>
<dbReference type="FunFam" id="1.20.140.10:FF:000016">
    <property type="entry name" value="Acyl-CoA dehydrogenase FadE5"/>
    <property type="match status" value="1"/>
</dbReference>
<dbReference type="Pfam" id="PF00441">
    <property type="entry name" value="Acyl-CoA_dh_1"/>
    <property type="match status" value="1"/>
</dbReference>
<dbReference type="PANTHER" id="PTHR42803:SF1">
    <property type="entry name" value="BROAD-SPECIFICITY LINEAR ACYL-COA DEHYDROGENASE FADE5"/>
    <property type="match status" value="1"/>
</dbReference>
<dbReference type="RefSeq" id="WP_002612512.1">
    <property type="nucleotide sequence ID" value="NC_014623.1"/>
</dbReference>
<accession>Q097M5</accession>
<dbReference type="InterPro" id="IPR013786">
    <property type="entry name" value="AcylCoA_DH/ox_N"/>
</dbReference>
<evidence type="ECO:0000256" key="2">
    <source>
        <dbReference type="ARBA" id="ARBA00009347"/>
    </source>
</evidence>
<dbReference type="Gene3D" id="2.40.110.10">
    <property type="entry name" value="Butyryl-CoA Dehydrogenase, subunit A, domain 2"/>
    <property type="match status" value="1"/>
</dbReference>
<organism evidence="12 14">
    <name type="scientific">Stigmatella aurantiaca (strain DW4/3-1)</name>
    <dbReference type="NCBI Taxonomy" id="378806"/>
    <lineage>
        <taxon>Bacteria</taxon>
        <taxon>Pseudomonadati</taxon>
        <taxon>Myxococcota</taxon>
        <taxon>Myxococcia</taxon>
        <taxon>Myxococcales</taxon>
        <taxon>Cystobacterineae</taxon>
        <taxon>Archangiaceae</taxon>
        <taxon>Stigmatella</taxon>
    </lineage>
</organism>
<comment type="similarity">
    <text evidence="2 6">Belongs to the acyl-CoA dehydrogenase family.</text>
</comment>
<dbReference type="OrthoDB" id="9765339at2"/>
<dbReference type="InterPro" id="IPR009075">
    <property type="entry name" value="AcylCo_DH/oxidase_C"/>
</dbReference>
<evidence type="ECO:0000259" key="7">
    <source>
        <dbReference type="Pfam" id="PF00441"/>
    </source>
</evidence>
<dbReference type="STRING" id="378806.STAUR_8006"/>
<dbReference type="Proteomes" id="UP000001351">
    <property type="component" value="Chromosome"/>
</dbReference>
<sequence length="605" mass="65928">MSSSTPHYKPNLRDLYFNLFEFLDIGQTSLGKGTFGDLDETAARQTLETFAHVAVNEIAPSFSEADHHPPLLKDGEVTLPPLLRRAVKAFYDSGMNLLDLPTHMGGLGAPPSLGWAAFELIAGANPAAAFYGLGTLVARVIDMLGTESQKRRYLPAINERRWIGTMVLTEPDAGSDVGAARTRARHVGGDVWEIEGVKRFITSGEHDASENIVNMVLARPEGAGPGTKGLSLFIVPKFWVEEDGRMGERNGVVCTNLEKKMGIKGSVTCELTFGDGKPARGLLVGEVHEGIRQMFHIIEQARMGVGIKSMATLSTAYLNALAFTRERVQGSDLLAARDKTAPRVPIHRHPDVRRMLMAQKAHAEGMRALILFTASIQDQVALKGGHRATEAAELDAINDLLLPLVKGYCSEKAYELLAVSLQCLGGSGYLTDYPIEQYVRDQKIDSLYEGTTHIQALDLLLRKVARDGGATLQGLLGRVRQTADSDLGGKDLAEERAALGQALTDVETMLGALMGKLGESLYHVGFQGNRVLMAVAELFIGWLLVQHSAVALERIQSHASDKAFYEGKRASARWFCREVLPGLSHAARMVERSTLDLMDVPEESF</sequence>
<dbReference type="GO" id="GO:0005886">
    <property type="term" value="C:plasma membrane"/>
    <property type="evidence" value="ECO:0007669"/>
    <property type="project" value="TreeGrafter"/>
</dbReference>
<evidence type="ECO:0000256" key="6">
    <source>
        <dbReference type="RuleBase" id="RU362125"/>
    </source>
</evidence>
<dbReference type="InterPro" id="IPR046373">
    <property type="entry name" value="Acyl-CoA_Oxase/DH_mid-dom_sf"/>
</dbReference>
<keyword evidence="5 6" id="KW-0560">Oxidoreductase</keyword>
<reference evidence="12 14" key="1">
    <citation type="submission" date="2006-04" db="EMBL/GenBank/DDBJ databases">
        <authorList>
            <person name="Nierman W.C."/>
        </authorList>
    </citation>
    <scope>NUCLEOTIDE SEQUENCE [LARGE SCALE GENOMIC DNA]</scope>
    <source>
        <strain evidence="12 14">DW4/3-1</strain>
    </source>
</reference>
<evidence type="ECO:0000256" key="1">
    <source>
        <dbReference type="ARBA" id="ARBA00001974"/>
    </source>
</evidence>
<comment type="cofactor">
    <cofactor evidence="1 6">
        <name>FAD</name>
        <dbReference type="ChEBI" id="CHEBI:57692"/>
    </cofactor>
</comment>